<organism evidence="1 2">
    <name type="scientific">Pisum sativum</name>
    <name type="common">Garden pea</name>
    <name type="synonym">Lathyrus oleraceus</name>
    <dbReference type="NCBI Taxonomy" id="3888"/>
    <lineage>
        <taxon>Eukaryota</taxon>
        <taxon>Viridiplantae</taxon>
        <taxon>Streptophyta</taxon>
        <taxon>Embryophyta</taxon>
        <taxon>Tracheophyta</taxon>
        <taxon>Spermatophyta</taxon>
        <taxon>Magnoliopsida</taxon>
        <taxon>eudicotyledons</taxon>
        <taxon>Gunneridae</taxon>
        <taxon>Pentapetalae</taxon>
        <taxon>rosids</taxon>
        <taxon>fabids</taxon>
        <taxon>Fabales</taxon>
        <taxon>Fabaceae</taxon>
        <taxon>Papilionoideae</taxon>
        <taxon>50 kb inversion clade</taxon>
        <taxon>NPAAA clade</taxon>
        <taxon>Hologalegina</taxon>
        <taxon>IRL clade</taxon>
        <taxon>Fabeae</taxon>
        <taxon>Lathyrus</taxon>
    </lineage>
</organism>
<evidence type="ECO:0000313" key="2">
    <source>
        <dbReference type="Proteomes" id="UP001058974"/>
    </source>
</evidence>
<gene>
    <name evidence="1" type="ORF">KIW84_065567</name>
</gene>
<dbReference type="Gramene" id="Psat06G0556700-T1">
    <property type="protein sequence ID" value="KAI5400752.1"/>
    <property type="gene ID" value="KIW84_065567"/>
</dbReference>
<comment type="caution">
    <text evidence="1">The sequence shown here is derived from an EMBL/GenBank/DDBJ whole genome shotgun (WGS) entry which is preliminary data.</text>
</comment>
<dbReference type="EMBL" id="JAMSHJ010000006">
    <property type="protein sequence ID" value="KAI5400752.1"/>
    <property type="molecule type" value="Genomic_DNA"/>
</dbReference>
<dbReference type="AlphaFoldDB" id="A0A9D4WFH8"/>
<name>A0A9D4WFH8_PEA</name>
<accession>A0A9D4WFH8</accession>
<keyword evidence="2" id="KW-1185">Reference proteome</keyword>
<evidence type="ECO:0000313" key="1">
    <source>
        <dbReference type="EMBL" id="KAI5400752.1"/>
    </source>
</evidence>
<proteinExistence type="predicted"/>
<dbReference type="Proteomes" id="UP001058974">
    <property type="component" value="Chromosome 6"/>
</dbReference>
<protein>
    <submittedName>
        <fullName evidence="1">Uncharacterized protein</fullName>
    </submittedName>
</protein>
<sequence>MRLDNLMIRYKKWRRNVFKIRKKWKEKCNCFKTILNQNTSELNIEALAALISAPATDANRVLRSSASTRAPTNDQIMNDNINEDFQSFDDEET</sequence>
<reference evidence="1 2" key="1">
    <citation type="journal article" date="2022" name="Nat. Genet.">
        <title>Improved pea reference genome and pan-genome highlight genomic features and evolutionary characteristics.</title>
        <authorList>
            <person name="Yang T."/>
            <person name="Liu R."/>
            <person name="Luo Y."/>
            <person name="Hu S."/>
            <person name="Wang D."/>
            <person name="Wang C."/>
            <person name="Pandey M.K."/>
            <person name="Ge S."/>
            <person name="Xu Q."/>
            <person name="Li N."/>
            <person name="Li G."/>
            <person name="Huang Y."/>
            <person name="Saxena R.K."/>
            <person name="Ji Y."/>
            <person name="Li M."/>
            <person name="Yan X."/>
            <person name="He Y."/>
            <person name="Liu Y."/>
            <person name="Wang X."/>
            <person name="Xiang C."/>
            <person name="Varshney R.K."/>
            <person name="Ding H."/>
            <person name="Gao S."/>
            <person name="Zong X."/>
        </authorList>
    </citation>
    <scope>NUCLEOTIDE SEQUENCE [LARGE SCALE GENOMIC DNA]</scope>
    <source>
        <strain evidence="1 2">cv. Zhongwan 6</strain>
    </source>
</reference>